<comment type="caution">
    <text evidence="3">The sequence shown here is derived from an EMBL/GenBank/DDBJ whole genome shotgun (WGS) entry which is preliminary data.</text>
</comment>
<evidence type="ECO:0000259" key="2">
    <source>
        <dbReference type="Pfam" id="PF03108"/>
    </source>
</evidence>
<name>A0ABD0ZTH4_CARAN</name>
<dbReference type="InterPro" id="IPR004332">
    <property type="entry name" value="Transposase_MuDR"/>
</dbReference>
<feature type="compositionally biased region" description="Low complexity" evidence="1">
    <location>
        <begin position="35"/>
        <end position="48"/>
    </location>
</feature>
<feature type="region of interest" description="Disordered" evidence="1">
    <location>
        <begin position="35"/>
        <end position="64"/>
    </location>
</feature>
<gene>
    <name evidence="3" type="ORF">V5N11_005398</name>
</gene>
<sequence>MNLFVTFEPRREMQRLKNGGCINIHEGNIIRLSDSSPSFSSASLSESGKGSDNRTRDDARYAANDDVQEENQIVQYVYPTQDLPRDRCGVIDLNNIYGTDMIVELEKVEALAKEAQGFPSTSKGKQKMVQINNDAQTPSSNNGCEPYATAEEVEYNYDYWNALITKEYGIGVDVQSLDVGETSNYVRPPTDAQEERQIFNIETVVQESSGHDDGQHTKSHDHLAIQSSLANIYNDILEGDSLSAPDCEPCFGDQLLQSEDMESRVFDPANDAIYIGRVFRNKVDMQTAVAIYAIKRVFNYKQVKSDKERVIMKCVDDNCHWRVYGHVVTQGSENIQIRTARLTHTCSVQTRSQFSQNATSKVVAQVLRSKYTNGKPGPRAVDIPAIVLG</sequence>
<dbReference type="Pfam" id="PF03108">
    <property type="entry name" value="DBD_Tnp_Mut"/>
    <property type="match status" value="1"/>
</dbReference>
<feature type="domain" description="Transposase MuDR plant" evidence="2">
    <location>
        <begin position="272"/>
        <end position="324"/>
    </location>
</feature>
<feature type="compositionally biased region" description="Basic and acidic residues" evidence="1">
    <location>
        <begin position="49"/>
        <end position="60"/>
    </location>
</feature>
<dbReference type="EMBL" id="JBANAX010000681">
    <property type="protein sequence ID" value="KAL1197914.1"/>
    <property type="molecule type" value="Genomic_DNA"/>
</dbReference>
<dbReference type="AlphaFoldDB" id="A0ABD0ZTH4"/>
<accession>A0ABD0ZTH4</accession>
<evidence type="ECO:0000256" key="1">
    <source>
        <dbReference type="SAM" id="MobiDB-lite"/>
    </source>
</evidence>
<dbReference type="Proteomes" id="UP001558713">
    <property type="component" value="Unassembled WGS sequence"/>
</dbReference>
<organism evidence="3 4">
    <name type="scientific">Cardamine amara subsp. amara</name>
    <dbReference type="NCBI Taxonomy" id="228776"/>
    <lineage>
        <taxon>Eukaryota</taxon>
        <taxon>Viridiplantae</taxon>
        <taxon>Streptophyta</taxon>
        <taxon>Embryophyta</taxon>
        <taxon>Tracheophyta</taxon>
        <taxon>Spermatophyta</taxon>
        <taxon>Magnoliopsida</taxon>
        <taxon>eudicotyledons</taxon>
        <taxon>Gunneridae</taxon>
        <taxon>Pentapetalae</taxon>
        <taxon>rosids</taxon>
        <taxon>malvids</taxon>
        <taxon>Brassicales</taxon>
        <taxon>Brassicaceae</taxon>
        <taxon>Cardamineae</taxon>
        <taxon>Cardamine</taxon>
    </lineage>
</organism>
<keyword evidence="4" id="KW-1185">Reference proteome</keyword>
<evidence type="ECO:0000313" key="3">
    <source>
        <dbReference type="EMBL" id="KAL1197914.1"/>
    </source>
</evidence>
<proteinExistence type="predicted"/>
<reference evidence="3 4" key="1">
    <citation type="submission" date="2024-04" db="EMBL/GenBank/DDBJ databases">
        <title>Genome assembly C_amara_ONT_v2.</title>
        <authorList>
            <person name="Yant L."/>
            <person name="Moore C."/>
            <person name="Slenker M."/>
        </authorList>
    </citation>
    <scope>NUCLEOTIDE SEQUENCE [LARGE SCALE GENOMIC DNA]</scope>
    <source>
        <tissue evidence="3">Leaf</tissue>
    </source>
</reference>
<protein>
    <recommendedName>
        <fullName evidence="2">Transposase MuDR plant domain-containing protein</fullName>
    </recommendedName>
</protein>
<evidence type="ECO:0000313" key="4">
    <source>
        <dbReference type="Proteomes" id="UP001558713"/>
    </source>
</evidence>